<organism evidence="3 4">
    <name type="scientific">Teratosphaeria destructans</name>
    <dbReference type="NCBI Taxonomy" id="418781"/>
    <lineage>
        <taxon>Eukaryota</taxon>
        <taxon>Fungi</taxon>
        <taxon>Dikarya</taxon>
        <taxon>Ascomycota</taxon>
        <taxon>Pezizomycotina</taxon>
        <taxon>Dothideomycetes</taxon>
        <taxon>Dothideomycetidae</taxon>
        <taxon>Mycosphaerellales</taxon>
        <taxon>Teratosphaeriaceae</taxon>
        <taxon>Teratosphaeria</taxon>
    </lineage>
</organism>
<name>A0A9W7W4J3_9PEZI</name>
<sequence>MADMSQPRLPPEDVHAGQPTHTRRWGYPKPDGYSLSYWQQQVRCDPLLNHRSSRDLPKKVDCVVIGSGITGCMTASQLKKLQPTASIHILEAREFCSGATGRNAGHCKPDRWRGFVEYEKRFGREQALQILQNEQQTFLKMVAYIRKYNVDCDLWVGDTFDVPMSADVARIAHENFAQFEAAGGNVDHIEVTTDPAEAARKTRLRGAQACYAWPAATLQPRKLTGHIMRSALGRDVGLHTFTVVQRVTGARGRGRPMDDVIYPRPHICQKVTPPRSFSGSRCLQNSYGVLLPDDGGLFSINPRCTSDGLVMFGGDHPGQMRLNEWLERHPESCVDDSMADVPEVRDAVRSFAEAELVDWDDGVQMGPGHGDDYNWSGIIALTPDGVPFVGEIPGKPGQWACVGHNGHGMARTFSLAPGLARLIAGCPWEITGIPEAFQLTGERLEKLRRQEGKVTGSHCSDDS</sequence>
<dbReference type="PANTHER" id="PTHR13847">
    <property type="entry name" value="SARCOSINE DEHYDROGENASE-RELATED"/>
    <property type="match status" value="1"/>
</dbReference>
<dbReference type="Gene3D" id="3.50.50.60">
    <property type="entry name" value="FAD/NAD(P)-binding domain"/>
    <property type="match status" value="2"/>
</dbReference>
<dbReference type="Proteomes" id="UP001138500">
    <property type="component" value="Unassembled WGS sequence"/>
</dbReference>
<dbReference type="Pfam" id="PF01266">
    <property type="entry name" value="DAO"/>
    <property type="match status" value="2"/>
</dbReference>
<feature type="domain" description="FAD dependent oxidoreductase" evidence="2">
    <location>
        <begin position="283"/>
        <end position="424"/>
    </location>
</feature>
<accession>A0A9W7W4J3</accession>
<dbReference type="InterPro" id="IPR006076">
    <property type="entry name" value="FAD-dep_OxRdtase"/>
</dbReference>
<evidence type="ECO:0000259" key="2">
    <source>
        <dbReference type="Pfam" id="PF01266"/>
    </source>
</evidence>
<comment type="caution">
    <text evidence="3">The sequence shown here is derived from an EMBL/GenBank/DDBJ whole genome shotgun (WGS) entry which is preliminary data.</text>
</comment>
<reference evidence="3 4" key="2">
    <citation type="journal article" date="2021" name="Curr. Genet.">
        <title>Genetic response to nitrogen starvation in the aggressive Eucalyptus foliar pathogen Teratosphaeria destructans.</title>
        <authorList>
            <person name="Havenga M."/>
            <person name="Wingfield B.D."/>
            <person name="Wingfield M.J."/>
            <person name="Dreyer L.L."/>
            <person name="Roets F."/>
            <person name="Aylward J."/>
        </authorList>
    </citation>
    <scope>NUCLEOTIDE SEQUENCE [LARGE SCALE GENOMIC DNA]</scope>
    <source>
        <strain evidence="3">CMW44962</strain>
    </source>
</reference>
<dbReference type="AlphaFoldDB" id="A0A9W7W4J3"/>
<feature type="region of interest" description="Disordered" evidence="1">
    <location>
        <begin position="1"/>
        <end position="26"/>
    </location>
</feature>
<dbReference type="InterPro" id="IPR036188">
    <property type="entry name" value="FAD/NAD-bd_sf"/>
</dbReference>
<evidence type="ECO:0000313" key="4">
    <source>
        <dbReference type="Proteomes" id="UP001138500"/>
    </source>
</evidence>
<dbReference type="SUPFAM" id="SSF51905">
    <property type="entry name" value="FAD/NAD(P)-binding domain"/>
    <property type="match status" value="1"/>
</dbReference>
<evidence type="ECO:0000256" key="1">
    <source>
        <dbReference type="SAM" id="MobiDB-lite"/>
    </source>
</evidence>
<dbReference type="Gene3D" id="3.30.9.10">
    <property type="entry name" value="D-Amino Acid Oxidase, subunit A, domain 2"/>
    <property type="match status" value="2"/>
</dbReference>
<dbReference type="GO" id="GO:0005737">
    <property type="term" value="C:cytoplasm"/>
    <property type="evidence" value="ECO:0007669"/>
    <property type="project" value="TreeGrafter"/>
</dbReference>
<gene>
    <name evidence="3" type="ORF">Tdes44962_MAKER08368</name>
</gene>
<dbReference type="OrthoDB" id="429143at2759"/>
<dbReference type="EMBL" id="RIBY02000791">
    <property type="protein sequence ID" value="KAH9837402.1"/>
    <property type="molecule type" value="Genomic_DNA"/>
</dbReference>
<reference evidence="3 4" key="1">
    <citation type="journal article" date="2018" name="IMA Fungus">
        <title>IMA Genome-F 10: Nine draft genome sequences of Claviceps purpurea s.lat., including C. arundinis, C. humidiphila, and C. cf. spartinae, pseudomolecules for the pitch canker pathogen Fusarium circinatum, draft genome of Davidsoniella eucalypti, Grosmannia galeiformis, Quambalaria eucalypti, and Teratosphaeria destructans.</title>
        <authorList>
            <person name="Wingfield B.D."/>
            <person name="Liu M."/>
            <person name="Nguyen H.D."/>
            <person name="Lane F.A."/>
            <person name="Morgan S.W."/>
            <person name="De Vos L."/>
            <person name="Wilken P.M."/>
            <person name="Duong T.A."/>
            <person name="Aylward J."/>
            <person name="Coetzee M.P."/>
            <person name="Dadej K."/>
            <person name="De Beer Z.W."/>
            <person name="Findlay W."/>
            <person name="Havenga M."/>
            <person name="Kolarik M."/>
            <person name="Menzies J.G."/>
            <person name="Naidoo K."/>
            <person name="Pochopski O."/>
            <person name="Shoukouhi P."/>
            <person name="Santana Q.C."/>
            <person name="Seifert K.A."/>
            <person name="Soal N."/>
            <person name="Steenkamp E.T."/>
            <person name="Tatham C.T."/>
            <person name="van der Nest M.A."/>
            <person name="Wingfield M.J."/>
        </authorList>
    </citation>
    <scope>NUCLEOTIDE SEQUENCE [LARGE SCALE GENOMIC DNA]</scope>
    <source>
        <strain evidence="3">CMW44962</strain>
    </source>
</reference>
<feature type="domain" description="FAD dependent oxidoreductase" evidence="2">
    <location>
        <begin position="61"/>
        <end position="249"/>
    </location>
</feature>
<dbReference type="PANTHER" id="PTHR13847:SF260">
    <property type="entry name" value="FAD DEPENDENT OXIDOREDUCTASE DOMAIN-CONTAINING PROTEIN"/>
    <property type="match status" value="1"/>
</dbReference>
<keyword evidence="4" id="KW-1185">Reference proteome</keyword>
<protein>
    <submittedName>
        <fullName evidence="3">FAD dependent oxidoreductase</fullName>
    </submittedName>
</protein>
<proteinExistence type="predicted"/>
<evidence type="ECO:0000313" key="3">
    <source>
        <dbReference type="EMBL" id="KAH9837402.1"/>
    </source>
</evidence>